<dbReference type="PROSITE" id="PS00141">
    <property type="entry name" value="ASP_PROTEASE"/>
    <property type="match status" value="1"/>
</dbReference>
<dbReference type="InterPro" id="IPR034122">
    <property type="entry name" value="Retropepsin-like_bacterial"/>
</dbReference>
<accession>A0A432Y7Z9</accession>
<dbReference type="OrthoDB" id="185963at2"/>
<evidence type="ECO:0000313" key="3">
    <source>
        <dbReference type="Proteomes" id="UP000287330"/>
    </source>
</evidence>
<keyword evidence="1" id="KW-0472">Membrane</keyword>
<keyword evidence="2" id="KW-0378">Hydrolase</keyword>
<dbReference type="GO" id="GO:0004190">
    <property type="term" value="F:aspartic-type endopeptidase activity"/>
    <property type="evidence" value="ECO:0007669"/>
    <property type="project" value="InterPro"/>
</dbReference>
<dbReference type="Proteomes" id="UP000287330">
    <property type="component" value="Unassembled WGS sequence"/>
</dbReference>
<dbReference type="InterPro" id="IPR021109">
    <property type="entry name" value="Peptidase_aspartic_dom_sf"/>
</dbReference>
<dbReference type="AlphaFoldDB" id="A0A432Y7Z9"/>
<dbReference type="EMBL" id="PIPV01000003">
    <property type="protein sequence ID" value="RUO57057.1"/>
    <property type="molecule type" value="Genomic_DNA"/>
</dbReference>
<dbReference type="GO" id="GO:0006508">
    <property type="term" value="P:proteolysis"/>
    <property type="evidence" value="ECO:0007669"/>
    <property type="project" value="UniProtKB-KW"/>
</dbReference>
<protein>
    <submittedName>
        <fullName evidence="2">TIGR02281 family clan AA aspartic protease</fullName>
    </submittedName>
</protein>
<dbReference type="CDD" id="cd05483">
    <property type="entry name" value="retropepsin_like_bacteria"/>
    <property type="match status" value="1"/>
</dbReference>
<gene>
    <name evidence="2" type="ORF">CWE25_05110</name>
</gene>
<sequence length="167" mass="18343">MSSTQGFGKTFSFIAWGLALALLVWFFQDKLEQQFNPNQEVMSQRVGDQTVVELTQNRMGHYVVDGEINGQRVTFLLDTGATLVAIPQQVADRLGLVRGRQGISATANGRVITYRTHLNSLTLGGITLNNVDASITPGLEEDVILLGMSALKQMELIQKGDTLTIKY</sequence>
<feature type="transmembrane region" description="Helical" evidence="1">
    <location>
        <begin position="6"/>
        <end position="27"/>
    </location>
</feature>
<proteinExistence type="predicted"/>
<keyword evidence="3" id="KW-1185">Reference proteome</keyword>
<keyword evidence="1" id="KW-1133">Transmembrane helix</keyword>
<dbReference type="InterPro" id="IPR011969">
    <property type="entry name" value="Clan_AA_Asp_peptidase_C"/>
</dbReference>
<organism evidence="2 3">
    <name type="scientific">Idiomarina fontislapidosi</name>
    <dbReference type="NCBI Taxonomy" id="263723"/>
    <lineage>
        <taxon>Bacteria</taxon>
        <taxon>Pseudomonadati</taxon>
        <taxon>Pseudomonadota</taxon>
        <taxon>Gammaproteobacteria</taxon>
        <taxon>Alteromonadales</taxon>
        <taxon>Idiomarinaceae</taxon>
        <taxon>Idiomarina</taxon>
    </lineage>
</organism>
<reference evidence="3" key="1">
    <citation type="journal article" date="2018" name="Front. Microbiol.">
        <title>Genome-Based Analysis Reveals the Taxonomy and Diversity of the Family Idiomarinaceae.</title>
        <authorList>
            <person name="Liu Y."/>
            <person name="Lai Q."/>
            <person name="Shao Z."/>
        </authorList>
    </citation>
    <scope>NUCLEOTIDE SEQUENCE [LARGE SCALE GENOMIC DNA]</scope>
    <source>
        <strain evidence="3">F23</strain>
    </source>
</reference>
<evidence type="ECO:0000256" key="1">
    <source>
        <dbReference type="SAM" id="Phobius"/>
    </source>
</evidence>
<evidence type="ECO:0000313" key="2">
    <source>
        <dbReference type="EMBL" id="RUO57057.1"/>
    </source>
</evidence>
<keyword evidence="2" id="KW-0645">Protease</keyword>
<dbReference type="SUPFAM" id="SSF50630">
    <property type="entry name" value="Acid proteases"/>
    <property type="match status" value="1"/>
</dbReference>
<dbReference type="RefSeq" id="WP_110574570.1">
    <property type="nucleotide sequence ID" value="NZ_PIPV01000003.1"/>
</dbReference>
<keyword evidence="1" id="KW-0812">Transmembrane</keyword>
<dbReference type="Gene3D" id="2.40.70.10">
    <property type="entry name" value="Acid Proteases"/>
    <property type="match status" value="1"/>
</dbReference>
<dbReference type="InterPro" id="IPR001969">
    <property type="entry name" value="Aspartic_peptidase_AS"/>
</dbReference>
<dbReference type="Pfam" id="PF13975">
    <property type="entry name" value="gag-asp_proteas"/>
    <property type="match status" value="1"/>
</dbReference>
<dbReference type="NCBIfam" id="TIGR02281">
    <property type="entry name" value="clan_AA_DTGA"/>
    <property type="match status" value="1"/>
</dbReference>
<comment type="caution">
    <text evidence="2">The sequence shown here is derived from an EMBL/GenBank/DDBJ whole genome shotgun (WGS) entry which is preliminary data.</text>
</comment>
<name>A0A432Y7Z9_9GAMM</name>